<dbReference type="STRING" id="215200.SAMN05216454_101156"/>
<sequence length="417" mass="48555">MSDKNDNNKIRRRTISSTGSNQADNKINNSKRYREDSYERDINRQRDSYRNSNDGEYSSRDNEDIKMYNPRRSTRESRVKVIRESSYRNDDKDLKMYNPKRAQRKSSVSDERSESSPKKGKIRIKKQASSGSGGRYSSQNDGKNRYNDRNKVIRFNPSDIDDDYDDEEYYYEEVPIRKKRKRANKLFKRIITTILILFIVAGSAGLLYVRSIISDMPVLTKKMVYESYINKDPVPLSEIPKTLQNAVVAVEDQRFYKHGGIDGRSVIRSFVNNLTSDMIQGGSTIDMQLSKNLLTSNERTIKRKIQDMYNAIMLNKIMTKDEILEAYLNNIYMGKSAYGVQAGAHLYFGKDVSKLNFGQCTMLAGITNNPKLYQDYEQAKKRQAVVLYKMYKLGYIKEYVYKAQLYRDTPFKSEIDK</sequence>
<evidence type="ECO:0000256" key="4">
    <source>
        <dbReference type="ARBA" id="ARBA00022968"/>
    </source>
</evidence>
<keyword evidence="7" id="KW-1133">Transmembrane helix</keyword>
<feature type="compositionally biased region" description="Polar residues" evidence="6">
    <location>
        <begin position="15"/>
        <end position="30"/>
    </location>
</feature>
<dbReference type="SUPFAM" id="SSF53955">
    <property type="entry name" value="Lysozyme-like"/>
    <property type="match status" value="1"/>
</dbReference>
<dbReference type="InterPro" id="IPR036950">
    <property type="entry name" value="PBP_transglycosylase"/>
</dbReference>
<feature type="region of interest" description="Disordered" evidence="6">
    <location>
        <begin position="1"/>
        <end position="149"/>
    </location>
</feature>
<feature type="compositionally biased region" description="Basic and acidic residues" evidence="6">
    <location>
        <begin position="57"/>
        <end position="66"/>
    </location>
</feature>
<dbReference type="EMBL" id="FODF01000001">
    <property type="protein sequence ID" value="SEN19945.1"/>
    <property type="molecule type" value="Genomic_DNA"/>
</dbReference>
<feature type="transmembrane region" description="Helical" evidence="7">
    <location>
        <begin position="186"/>
        <end position="209"/>
    </location>
</feature>
<dbReference type="Gene3D" id="1.10.3810.10">
    <property type="entry name" value="Biosynthetic peptidoglycan transglycosylase-like"/>
    <property type="match status" value="1"/>
</dbReference>
<name>A0A1H8EKD6_9FIRM</name>
<evidence type="ECO:0000256" key="5">
    <source>
        <dbReference type="ARBA" id="ARBA00023251"/>
    </source>
</evidence>
<comment type="subcellular location">
    <subcellularLocation>
        <location evidence="1">Cell membrane</location>
        <topology evidence="1">Single-pass type II membrane protein</topology>
    </subcellularLocation>
</comment>
<keyword evidence="3" id="KW-0808">Transferase</keyword>
<evidence type="ECO:0000256" key="3">
    <source>
        <dbReference type="ARBA" id="ARBA00022679"/>
    </source>
</evidence>
<dbReference type="InterPro" id="IPR023346">
    <property type="entry name" value="Lysozyme-like_dom_sf"/>
</dbReference>
<keyword evidence="10" id="KW-1185">Reference proteome</keyword>
<evidence type="ECO:0000259" key="8">
    <source>
        <dbReference type="Pfam" id="PF00912"/>
    </source>
</evidence>
<dbReference type="AlphaFoldDB" id="A0A1H8EKD6"/>
<feature type="compositionally biased region" description="Polar residues" evidence="6">
    <location>
        <begin position="127"/>
        <end position="141"/>
    </location>
</feature>
<feature type="compositionally biased region" description="Basic and acidic residues" evidence="6">
    <location>
        <begin position="32"/>
        <end position="49"/>
    </location>
</feature>
<keyword evidence="7" id="KW-0812">Transmembrane</keyword>
<keyword evidence="5" id="KW-0046">Antibiotic resistance</keyword>
<dbReference type="GO" id="GO:0046677">
    <property type="term" value="P:response to antibiotic"/>
    <property type="evidence" value="ECO:0007669"/>
    <property type="project" value="UniProtKB-KW"/>
</dbReference>
<organism evidence="9 10">
    <name type="scientific">Peptostreptococcus russellii</name>
    <dbReference type="NCBI Taxonomy" id="215200"/>
    <lineage>
        <taxon>Bacteria</taxon>
        <taxon>Bacillati</taxon>
        <taxon>Bacillota</taxon>
        <taxon>Clostridia</taxon>
        <taxon>Peptostreptococcales</taxon>
        <taxon>Peptostreptococcaceae</taxon>
        <taxon>Peptostreptococcus</taxon>
    </lineage>
</organism>
<dbReference type="UniPathway" id="UPA00219"/>
<evidence type="ECO:0000313" key="9">
    <source>
        <dbReference type="EMBL" id="SEN19945.1"/>
    </source>
</evidence>
<reference evidence="9 10" key="1">
    <citation type="submission" date="2016-10" db="EMBL/GenBank/DDBJ databases">
        <authorList>
            <person name="de Groot N.N."/>
        </authorList>
    </citation>
    <scope>NUCLEOTIDE SEQUENCE [LARGE SCALE GENOMIC DNA]</scope>
    <source>
        <strain evidence="9 10">Calf135</strain>
    </source>
</reference>
<feature type="compositionally biased region" description="Basic and acidic residues" evidence="6">
    <location>
        <begin position="107"/>
        <end position="117"/>
    </location>
</feature>
<protein>
    <recommendedName>
        <fullName evidence="2">Penicillin-binding protein 1A</fullName>
    </recommendedName>
</protein>
<dbReference type="InterPro" id="IPR001264">
    <property type="entry name" value="Glyco_trans_51"/>
</dbReference>
<evidence type="ECO:0000256" key="6">
    <source>
        <dbReference type="SAM" id="MobiDB-lite"/>
    </source>
</evidence>
<evidence type="ECO:0000256" key="2">
    <source>
        <dbReference type="ARBA" id="ARBA00018638"/>
    </source>
</evidence>
<dbReference type="GO" id="GO:0009252">
    <property type="term" value="P:peptidoglycan biosynthetic process"/>
    <property type="evidence" value="ECO:0007669"/>
    <property type="project" value="UniProtKB-UniPathway"/>
</dbReference>
<feature type="compositionally biased region" description="Basic and acidic residues" evidence="6">
    <location>
        <begin position="73"/>
        <end position="95"/>
    </location>
</feature>
<feature type="domain" description="Glycosyl transferase family 51" evidence="8">
    <location>
        <begin position="227"/>
        <end position="390"/>
    </location>
</feature>
<dbReference type="GO" id="GO:0008955">
    <property type="term" value="F:peptidoglycan glycosyltransferase activity"/>
    <property type="evidence" value="ECO:0007669"/>
    <property type="project" value="TreeGrafter"/>
</dbReference>
<gene>
    <name evidence="9" type="ORF">SAMN05216454_101156</name>
</gene>
<dbReference type="RefSeq" id="WP_242938876.1">
    <property type="nucleotide sequence ID" value="NZ_FODF01000001.1"/>
</dbReference>
<dbReference type="Proteomes" id="UP000199512">
    <property type="component" value="Unassembled WGS sequence"/>
</dbReference>
<evidence type="ECO:0000313" key="10">
    <source>
        <dbReference type="Proteomes" id="UP000199512"/>
    </source>
</evidence>
<evidence type="ECO:0000256" key="7">
    <source>
        <dbReference type="SAM" id="Phobius"/>
    </source>
</evidence>
<evidence type="ECO:0000256" key="1">
    <source>
        <dbReference type="ARBA" id="ARBA00004401"/>
    </source>
</evidence>
<keyword evidence="7" id="KW-0472">Membrane</keyword>
<proteinExistence type="predicted"/>
<dbReference type="PANTHER" id="PTHR32282">
    <property type="entry name" value="BINDING PROTEIN TRANSPEPTIDASE, PUTATIVE-RELATED"/>
    <property type="match status" value="1"/>
</dbReference>
<keyword evidence="4" id="KW-0735">Signal-anchor</keyword>
<dbReference type="InterPro" id="IPR050396">
    <property type="entry name" value="Glycosyltr_51/Transpeptidase"/>
</dbReference>
<dbReference type="Pfam" id="PF00912">
    <property type="entry name" value="Transgly"/>
    <property type="match status" value="1"/>
</dbReference>
<accession>A0A1H8EKD6</accession>
<dbReference type="GO" id="GO:0005886">
    <property type="term" value="C:plasma membrane"/>
    <property type="evidence" value="ECO:0007669"/>
    <property type="project" value="UniProtKB-SubCell"/>
</dbReference>
<dbReference type="PANTHER" id="PTHR32282:SF33">
    <property type="entry name" value="PEPTIDOGLYCAN GLYCOSYLTRANSFERASE"/>
    <property type="match status" value="1"/>
</dbReference>